<comment type="caution">
    <text evidence="2">The sequence shown here is derived from an EMBL/GenBank/DDBJ whole genome shotgun (WGS) entry which is preliminary data.</text>
</comment>
<proteinExistence type="predicted"/>
<evidence type="ECO:0000313" key="3">
    <source>
        <dbReference type="Proteomes" id="UP001284601"/>
    </source>
</evidence>
<keyword evidence="3" id="KW-1185">Reference proteome</keyword>
<sequence length="145" mass="14929">MTTRMQLIPAALLAACAAAALAPATAAAAQAPAIRRGTYAGRTAQPGTTPFAGAISLKLGLFSTPARIVRLTLTTRLACPDGTTREDRSSSVIYGPRLDRAGRFSHVADGLELSGRFRANGTASGTLARTVGDCSIAGVSWTARR</sequence>
<dbReference type="EMBL" id="JAWSTH010000103">
    <property type="protein sequence ID" value="MDW5597798.1"/>
    <property type="molecule type" value="Genomic_DNA"/>
</dbReference>
<name>A0ABU4HWU3_9ACTN</name>
<dbReference type="RefSeq" id="WP_318600269.1">
    <property type="nucleotide sequence ID" value="NZ_JAWSTH010000103.1"/>
</dbReference>
<gene>
    <name evidence="2" type="ORF">R7226_25825</name>
</gene>
<protein>
    <recommendedName>
        <fullName evidence="4">DUF2147 domain-containing protein</fullName>
    </recommendedName>
</protein>
<organism evidence="2 3">
    <name type="scientific">Conexibacter stalactiti</name>
    <dbReference type="NCBI Taxonomy" id="1940611"/>
    <lineage>
        <taxon>Bacteria</taxon>
        <taxon>Bacillati</taxon>
        <taxon>Actinomycetota</taxon>
        <taxon>Thermoleophilia</taxon>
        <taxon>Solirubrobacterales</taxon>
        <taxon>Conexibacteraceae</taxon>
        <taxon>Conexibacter</taxon>
    </lineage>
</organism>
<feature type="signal peptide" evidence="1">
    <location>
        <begin position="1"/>
        <end position="28"/>
    </location>
</feature>
<evidence type="ECO:0008006" key="4">
    <source>
        <dbReference type="Google" id="ProtNLM"/>
    </source>
</evidence>
<keyword evidence="1" id="KW-0732">Signal</keyword>
<accession>A0ABU4HWU3</accession>
<evidence type="ECO:0000256" key="1">
    <source>
        <dbReference type="SAM" id="SignalP"/>
    </source>
</evidence>
<feature type="chain" id="PRO_5046905074" description="DUF2147 domain-containing protein" evidence="1">
    <location>
        <begin position="29"/>
        <end position="145"/>
    </location>
</feature>
<reference evidence="3" key="1">
    <citation type="submission" date="2023-07" db="EMBL/GenBank/DDBJ databases">
        <title>Conexibacter stalactiti sp. nov., isolated from stalactites in a lava cave and emended description of the genus Conexibacter.</title>
        <authorList>
            <person name="Lee S.D."/>
        </authorList>
    </citation>
    <scope>NUCLEOTIDE SEQUENCE [LARGE SCALE GENOMIC DNA]</scope>
    <source>
        <strain evidence="3">KCTC 39840</strain>
    </source>
</reference>
<evidence type="ECO:0000313" key="2">
    <source>
        <dbReference type="EMBL" id="MDW5597798.1"/>
    </source>
</evidence>
<dbReference type="Proteomes" id="UP001284601">
    <property type="component" value="Unassembled WGS sequence"/>
</dbReference>
<dbReference type="PROSITE" id="PS51257">
    <property type="entry name" value="PROKAR_LIPOPROTEIN"/>
    <property type="match status" value="1"/>
</dbReference>